<dbReference type="PANTHER" id="PTHR24148:SF73">
    <property type="entry name" value="HET DOMAIN PROTEIN (AFU_ORTHOLOGUE AFUA_8G01020)"/>
    <property type="match status" value="1"/>
</dbReference>
<dbReference type="STRING" id="278944.A0A4Z1IAE0"/>
<evidence type="ECO:0008006" key="3">
    <source>
        <dbReference type="Google" id="ProtNLM"/>
    </source>
</evidence>
<comment type="caution">
    <text evidence="1">The sequence shown here is derived from an EMBL/GenBank/DDBJ whole genome shotgun (WGS) entry which is preliminary data.</text>
</comment>
<accession>A0A4Z1IAE0</accession>
<proteinExistence type="predicted"/>
<dbReference type="AlphaFoldDB" id="A0A4Z1IAE0"/>
<dbReference type="PANTHER" id="PTHR24148">
    <property type="entry name" value="ANKYRIN REPEAT DOMAIN-CONTAINING PROTEIN 39 HOMOLOG-RELATED"/>
    <property type="match status" value="1"/>
</dbReference>
<dbReference type="Proteomes" id="UP000297452">
    <property type="component" value="Unassembled WGS sequence"/>
</dbReference>
<sequence>MITRWASFSVRSLRAFLENKPQDEMFMPRSVTALKNMLQRPYWRRVWIQQEVALPPTVTMQFGHELLPFNVVSDFGRKMIYFLRYDEQECWRSSNSDLTPTVVETVPLTRLDFYRMSESLDHEKDEVPNLLHHLYSSITLESTDPSDRIFALLGLPHFEKYRSVVRPSYTKSTSQMFSEAARIIIEEEKSLNLLLNGLTYLEALFRIWVALDIDTSPDSCRRENELRFISEVRLFLRMIEERYRKSVCRRMFGYDLQEIIRIGDESATHENLQFNEKLIPNFTGRVFFRTKNGTLGIGPPEMIPGDPIYRLIGYNDDFILRKAGDHYRLIGDTRIVRVELPSFTDGGYEVIEIH</sequence>
<protein>
    <recommendedName>
        <fullName evidence="3">Heterokaryon incompatibility domain-containing protein</fullName>
    </recommendedName>
</protein>
<gene>
    <name evidence="1" type="ORF">BOTNAR_0286g00090</name>
</gene>
<reference evidence="1 2" key="1">
    <citation type="submission" date="2017-12" db="EMBL/GenBank/DDBJ databases">
        <title>Comparative genomics of Botrytis spp.</title>
        <authorList>
            <person name="Valero-Jimenez C.A."/>
            <person name="Tapia P."/>
            <person name="Veloso J."/>
            <person name="Silva-Moreno E."/>
            <person name="Staats M."/>
            <person name="Valdes J.H."/>
            <person name="Van Kan J.A.L."/>
        </authorList>
    </citation>
    <scope>NUCLEOTIDE SEQUENCE [LARGE SCALE GENOMIC DNA]</scope>
    <source>
        <strain evidence="1 2">MUCL2120</strain>
    </source>
</reference>
<dbReference type="OrthoDB" id="3546374at2759"/>
<organism evidence="1 2">
    <name type="scientific">Botryotinia narcissicola</name>
    <dbReference type="NCBI Taxonomy" id="278944"/>
    <lineage>
        <taxon>Eukaryota</taxon>
        <taxon>Fungi</taxon>
        <taxon>Dikarya</taxon>
        <taxon>Ascomycota</taxon>
        <taxon>Pezizomycotina</taxon>
        <taxon>Leotiomycetes</taxon>
        <taxon>Helotiales</taxon>
        <taxon>Sclerotiniaceae</taxon>
        <taxon>Botryotinia</taxon>
    </lineage>
</organism>
<keyword evidence="2" id="KW-1185">Reference proteome</keyword>
<dbReference type="EMBL" id="PQXJ01000286">
    <property type="protein sequence ID" value="TGO53793.1"/>
    <property type="molecule type" value="Genomic_DNA"/>
</dbReference>
<name>A0A4Z1IAE0_9HELO</name>
<evidence type="ECO:0000313" key="2">
    <source>
        <dbReference type="Proteomes" id="UP000297452"/>
    </source>
</evidence>
<evidence type="ECO:0000313" key="1">
    <source>
        <dbReference type="EMBL" id="TGO53793.1"/>
    </source>
</evidence>
<dbReference type="InterPro" id="IPR052895">
    <property type="entry name" value="HetReg/Transcr_Mod"/>
</dbReference>